<accession>B2A225</accession>
<reference evidence="8 9" key="2">
    <citation type="journal article" date="2011" name="J. Bacteriol.">
        <title>Complete genome sequence of the anaerobic, halophilic alkalithermophile Natranaerobius thermophilus JW/NM-WN-LF.</title>
        <authorList>
            <person name="Zhao B."/>
            <person name="Mesbah N.M."/>
            <person name="Dalin E."/>
            <person name="Goodwin L."/>
            <person name="Nolan M."/>
            <person name="Pitluck S."/>
            <person name="Chertkov O."/>
            <person name="Brettin T.S."/>
            <person name="Han J."/>
            <person name="Larimer F.W."/>
            <person name="Land M.L."/>
            <person name="Hauser L."/>
            <person name="Kyrpides N."/>
            <person name="Wiegel J."/>
        </authorList>
    </citation>
    <scope>NUCLEOTIDE SEQUENCE [LARGE SCALE GENOMIC DNA]</scope>
    <source>
        <strain evidence="9">ATCC BAA-1301 / DSM 18059 / JW/NM-WN-LF</strain>
    </source>
</reference>
<reference evidence="8 9" key="1">
    <citation type="submission" date="2008-04" db="EMBL/GenBank/DDBJ databases">
        <title>Complete sequence of chromosome of Natranaerobius thermophilus JW/NM-WN-LF.</title>
        <authorList>
            <consortium name="US DOE Joint Genome Institute"/>
            <person name="Copeland A."/>
            <person name="Lucas S."/>
            <person name="Lapidus A."/>
            <person name="Glavina del Rio T."/>
            <person name="Dalin E."/>
            <person name="Tice H."/>
            <person name="Bruce D."/>
            <person name="Goodwin L."/>
            <person name="Pitluck S."/>
            <person name="Chertkov O."/>
            <person name="Brettin T."/>
            <person name="Detter J.C."/>
            <person name="Han C."/>
            <person name="Kuske C.R."/>
            <person name="Schmutz J."/>
            <person name="Larimer F."/>
            <person name="Land M."/>
            <person name="Hauser L."/>
            <person name="Kyrpides N."/>
            <person name="Lykidis A."/>
            <person name="Mesbah N.M."/>
            <person name="Wiegel J."/>
        </authorList>
    </citation>
    <scope>NUCLEOTIDE SEQUENCE [LARGE SCALE GENOMIC DNA]</scope>
    <source>
        <strain evidence="9">ATCC BAA-1301 / DSM 18059 / JW/NM-WN-LF</strain>
    </source>
</reference>
<sequence length="158" mass="17224">MSQEKTIGTEEVKKVENLVKKHQDKKGAAIPILQDIQKELGYIPKEVLPKVTSLTKIPESDLYSIVTFYSQFRLQPVGDNLIHVCHGTACHLAGAEEITNALVRELEIGDEGTSPDGKFTVEKVACLGCCSLAPVMTINGETHGRLTPDKAVKIAKNI</sequence>
<dbReference type="HOGENOM" id="CLU_054362_2_1_9"/>
<dbReference type="OrthoDB" id="9807941at2"/>
<evidence type="ECO:0000256" key="2">
    <source>
        <dbReference type="ARBA" id="ARBA00022714"/>
    </source>
</evidence>
<dbReference type="PROSITE" id="PS01099">
    <property type="entry name" value="COMPLEX1_24K"/>
    <property type="match status" value="1"/>
</dbReference>
<evidence type="ECO:0000256" key="7">
    <source>
        <dbReference type="PIRSR" id="PIRSR000216-1"/>
    </source>
</evidence>
<feature type="binding site" evidence="7">
    <location>
        <position position="90"/>
    </location>
    <ligand>
        <name>[2Fe-2S] cluster</name>
        <dbReference type="ChEBI" id="CHEBI:190135"/>
    </ligand>
</feature>
<dbReference type="STRING" id="457570.Nther_1247"/>
<dbReference type="NCBIfam" id="NF005722">
    <property type="entry name" value="PRK07539.1-2"/>
    <property type="match status" value="1"/>
</dbReference>
<dbReference type="InParanoid" id="B2A225"/>
<feature type="binding site" evidence="7">
    <location>
        <position position="85"/>
    </location>
    <ligand>
        <name>[2Fe-2S] cluster</name>
        <dbReference type="ChEBI" id="CHEBI:190135"/>
    </ligand>
</feature>
<keyword evidence="5 7" id="KW-0411">Iron-sulfur</keyword>
<dbReference type="InterPro" id="IPR028431">
    <property type="entry name" value="NADP_DH_HndA-like"/>
</dbReference>
<dbReference type="CDD" id="cd03064">
    <property type="entry name" value="TRX_Fd_NuoE"/>
    <property type="match status" value="1"/>
</dbReference>
<gene>
    <name evidence="8" type="ordered locus">Nther_1247</name>
</gene>
<keyword evidence="8" id="KW-0830">Ubiquinone</keyword>
<dbReference type="Gene3D" id="1.10.10.1590">
    <property type="entry name" value="NADH-quinone oxidoreductase subunit E"/>
    <property type="match status" value="1"/>
</dbReference>
<dbReference type="GO" id="GO:0046872">
    <property type="term" value="F:metal ion binding"/>
    <property type="evidence" value="ECO:0007669"/>
    <property type="project" value="UniProtKB-KW"/>
</dbReference>
<organism evidence="8 9">
    <name type="scientific">Natranaerobius thermophilus (strain ATCC BAA-1301 / DSM 18059 / JW/NM-WN-LF)</name>
    <dbReference type="NCBI Taxonomy" id="457570"/>
    <lineage>
        <taxon>Bacteria</taxon>
        <taxon>Bacillati</taxon>
        <taxon>Bacillota</taxon>
        <taxon>Clostridia</taxon>
        <taxon>Natranaerobiales</taxon>
        <taxon>Natranaerobiaceae</taxon>
        <taxon>Natranaerobius</taxon>
    </lineage>
</organism>
<feature type="binding site" evidence="7">
    <location>
        <position position="126"/>
    </location>
    <ligand>
        <name>[2Fe-2S] cluster</name>
        <dbReference type="ChEBI" id="CHEBI:190135"/>
    </ligand>
</feature>
<dbReference type="EMBL" id="CP001034">
    <property type="protein sequence ID" value="ACB84830.1"/>
    <property type="molecule type" value="Genomic_DNA"/>
</dbReference>
<comment type="cofactor">
    <cofactor evidence="7">
        <name>[2Fe-2S] cluster</name>
        <dbReference type="ChEBI" id="CHEBI:190135"/>
    </cofactor>
    <text evidence="7">Binds 1 [2Fe-2S] cluster.</text>
</comment>
<evidence type="ECO:0000256" key="3">
    <source>
        <dbReference type="ARBA" id="ARBA00022723"/>
    </source>
</evidence>
<dbReference type="KEGG" id="nth:Nther_1247"/>
<keyword evidence="2 7" id="KW-0001">2Fe-2S</keyword>
<dbReference type="InterPro" id="IPR036249">
    <property type="entry name" value="Thioredoxin-like_sf"/>
</dbReference>
<dbReference type="InterPro" id="IPR002023">
    <property type="entry name" value="NuoE-like"/>
</dbReference>
<evidence type="ECO:0000256" key="6">
    <source>
        <dbReference type="ARBA" id="ARBA00034078"/>
    </source>
</evidence>
<dbReference type="PANTHER" id="PTHR43342:SF1">
    <property type="entry name" value="BIFURCATING [FEFE] HYDROGENASE GAMMA SUBUNIT"/>
    <property type="match status" value="1"/>
</dbReference>
<evidence type="ECO:0000256" key="1">
    <source>
        <dbReference type="ARBA" id="ARBA00010643"/>
    </source>
</evidence>
<dbReference type="SUPFAM" id="SSF52833">
    <property type="entry name" value="Thioredoxin-like"/>
    <property type="match status" value="1"/>
</dbReference>
<feature type="binding site" evidence="7">
    <location>
        <position position="130"/>
    </location>
    <ligand>
        <name>[2Fe-2S] cluster</name>
        <dbReference type="ChEBI" id="CHEBI:190135"/>
    </ligand>
</feature>
<dbReference type="GO" id="GO:0016491">
    <property type="term" value="F:oxidoreductase activity"/>
    <property type="evidence" value="ECO:0007669"/>
    <property type="project" value="InterPro"/>
</dbReference>
<dbReference type="PANTHER" id="PTHR43342">
    <property type="entry name" value="NADH-QUINONE OXIDOREDUCTASE, E SUBUNIT"/>
    <property type="match status" value="1"/>
</dbReference>
<evidence type="ECO:0000313" key="9">
    <source>
        <dbReference type="Proteomes" id="UP000001683"/>
    </source>
</evidence>
<dbReference type="Proteomes" id="UP000001683">
    <property type="component" value="Chromosome"/>
</dbReference>
<dbReference type="InterPro" id="IPR042128">
    <property type="entry name" value="NuoE_dom"/>
</dbReference>
<comment type="similarity">
    <text evidence="1">Belongs to the complex I 24 kDa subunit family.</text>
</comment>
<keyword evidence="9" id="KW-1185">Reference proteome</keyword>
<evidence type="ECO:0000256" key="4">
    <source>
        <dbReference type="ARBA" id="ARBA00023004"/>
    </source>
</evidence>
<comment type="cofactor">
    <cofactor evidence="6">
        <name>[2Fe-2S] cluster</name>
        <dbReference type="ChEBI" id="CHEBI:190135"/>
    </cofactor>
</comment>
<dbReference type="InterPro" id="IPR041921">
    <property type="entry name" value="NuoE_N"/>
</dbReference>
<dbReference type="Pfam" id="PF01257">
    <property type="entry name" value="2Fe-2S_thioredx"/>
    <property type="match status" value="1"/>
</dbReference>
<name>B2A225_NATTJ</name>
<proteinExistence type="inferred from homology"/>
<dbReference type="eggNOG" id="COG1905">
    <property type="taxonomic scope" value="Bacteria"/>
</dbReference>
<dbReference type="AlphaFoldDB" id="B2A225"/>
<dbReference type="RefSeq" id="WP_012447705.1">
    <property type="nucleotide sequence ID" value="NC_010718.1"/>
</dbReference>
<evidence type="ECO:0000313" key="8">
    <source>
        <dbReference type="EMBL" id="ACB84830.1"/>
    </source>
</evidence>
<evidence type="ECO:0000256" key="5">
    <source>
        <dbReference type="ARBA" id="ARBA00023014"/>
    </source>
</evidence>
<dbReference type="PIRSF" id="PIRSF000216">
    <property type="entry name" value="NADH_DH_24kDa"/>
    <property type="match status" value="1"/>
</dbReference>
<dbReference type="Gene3D" id="3.40.30.10">
    <property type="entry name" value="Glutaredoxin"/>
    <property type="match status" value="1"/>
</dbReference>
<keyword evidence="3 7" id="KW-0479">Metal-binding</keyword>
<dbReference type="GO" id="GO:0051537">
    <property type="term" value="F:2 iron, 2 sulfur cluster binding"/>
    <property type="evidence" value="ECO:0007669"/>
    <property type="project" value="UniProtKB-KW"/>
</dbReference>
<protein>
    <submittedName>
        <fullName evidence="8">NADH dehydrogenase (Ubiquinone) 24 kDa subunit</fullName>
    </submittedName>
</protein>
<keyword evidence="4 7" id="KW-0408">Iron</keyword>